<evidence type="ECO:0000256" key="6">
    <source>
        <dbReference type="PROSITE-ProRule" id="PRU00723"/>
    </source>
</evidence>
<keyword evidence="2" id="KW-0677">Repeat</keyword>
<organism evidence="9 10">
    <name type="scientific">Polyplax serrata</name>
    <name type="common">Common mouse louse</name>
    <dbReference type="NCBI Taxonomy" id="468196"/>
    <lineage>
        <taxon>Eukaryota</taxon>
        <taxon>Metazoa</taxon>
        <taxon>Ecdysozoa</taxon>
        <taxon>Arthropoda</taxon>
        <taxon>Hexapoda</taxon>
        <taxon>Insecta</taxon>
        <taxon>Pterygota</taxon>
        <taxon>Neoptera</taxon>
        <taxon>Paraneoptera</taxon>
        <taxon>Psocodea</taxon>
        <taxon>Troctomorpha</taxon>
        <taxon>Phthiraptera</taxon>
        <taxon>Anoplura</taxon>
        <taxon>Polyplacidae</taxon>
        <taxon>Polyplax</taxon>
    </lineage>
</organism>
<dbReference type="EMBL" id="JAWJWE010000038">
    <property type="protein sequence ID" value="KAK6622802.1"/>
    <property type="molecule type" value="Genomic_DNA"/>
</dbReference>
<evidence type="ECO:0000313" key="10">
    <source>
        <dbReference type="Proteomes" id="UP001372834"/>
    </source>
</evidence>
<feature type="zinc finger region" description="C3H1-type" evidence="6">
    <location>
        <begin position="102"/>
        <end position="130"/>
    </location>
</feature>
<gene>
    <name evidence="9" type="ORF">RUM43_008645</name>
</gene>
<evidence type="ECO:0000313" key="9">
    <source>
        <dbReference type="EMBL" id="KAK6622802.1"/>
    </source>
</evidence>
<feature type="domain" description="C3H1-type" evidence="8">
    <location>
        <begin position="102"/>
        <end position="130"/>
    </location>
</feature>
<dbReference type="GO" id="GO:0005654">
    <property type="term" value="C:nucleoplasm"/>
    <property type="evidence" value="ECO:0007669"/>
    <property type="project" value="TreeGrafter"/>
</dbReference>
<dbReference type="SMART" id="SM00356">
    <property type="entry name" value="ZnF_C3H1"/>
    <property type="match status" value="1"/>
</dbReference>
<evidence type="ECO:0000256" key="3">
    <source>
        <dbReference type="ARBA" id="ARBA00022771"/>
    </source>
</evidence>
<dbReference type="AlphaFoldDB" id="A0AAN8S849"/>
<comment type="caution">
    <text evidence="9">The sequence shown here is derived from an EMBL/GenBank/DDBJ whole genome shotgun (WGS) entry which is preliminary data.</text>
</comment>
<name>A0AAN8S849_POLSC</name>
<evidence type="ECO:0000256" key="7">
    <source>
        <dbReference type="SAM" id="MobiDB-lite"/>
    </source>
</evidence>
<keyword evidence="1 6" id="KW-0479">Metal-binding</keyword>
<keyword evidence="3 6" id="KW-0863">Zinc-finger</keyword>
<evidence type="ECO:0000256" key="2">
    <source>
        <dbReference type="ARBA" id="ARBA00022737"/>
    </source>
</evidence>
<keyword evidence="4 6" id="KW-0862">Zinc</keyword>
<dbReference type="Gene3D" id="3.30.1370.210">
    <property type="match status" value="1"/>
</dbReference>
<dbReference type="GO" id="GO:0008270">
    <property type="term" value="F:zinc ion binding"/>
    <property type="evidence" value="ECO:0007669"/>
    <property type="project" value="UniProtKB-KW"/>
</dbReference>
<dbReference type="PANTHER" id="PTHR12675">
    <property type="entry name" value="MUSCLEBLIND-LIKE PROTEIN"/>
    <property type="match status" value="1"/>
</dbReference>
<evidence type="ECO:0000256" key="1">
    <source>
        <dbReference type="ARBA" id="ARBA00022723"/>
    </source>
</evidence>
<dbReference type="GO" id="GO:0005737">
    <property type="term" value="C:cytoplasm"/>
    <property type="evidence" value="ECO:0007669"/>
    <property type="project" value="TreeGrafter"/>
</dbReference>
<comment type="similarity">
    <text evidence="5">Belongs to the muscleblind family.</text>
</comment>
<feature type="compositionally biased region" description="Basic and acidic residues" evidence="7">
    <location>
        <begin position="28"/>
        <end position="39"/>
    </location>
</feature>
<sequence>MFGHIYKEEAPERIPRVVTSFHTSLSPPDERLSGRKVSSEVKANQSATTANVVSAEVSAVSQTPVILFPVGATPPPLPPPIEEPAMAMVNMNNLINGKDPRWLQLEVCREFQRNKCTRSDTECKFAHPPANLEVQNGKVMACYDSIKVGTHIFYCFLVDGQPAPVDVWRLL</sequence>
<dbReference type="GO" id="GO:0003723">
    <property type="term" value="F:RNA binding"/>
    <property type="evidence" value="ECO:0007669"/>
    <property type="project" value="TreeGrafter"/>
</dbReference>
<dbReference type="Proteomes" id="UP001372834">
    <property type="component" value="Unassembled WGS sequence"/>
</dbReference>
<evidence type="ECO:0000256" key="4">
    <source>
        <dbReference type="ARBA" id="ARBA00022833"/>
    </source>
</evidence>
<evidence type="ECO:0000259" key="8">
    <source>
        <dbReference type="PROSITE" id="PS50103"/>
    </source>
</evidence>
<accession>A0AAN8S849</accession>
<dbReference type="GO" id="GO:0043484">
    <property type="term" value="P:regulation of RNA splicing"/>
    <property type="evidence" value="ECO:0007669"/>
    <property type="project" value="TreeGrafter"/>
</dbReference>
<dbReference type="InterPro" id="IPR054429">
    <property type="entry name" value="Znf-CCCH_Muscleblind-like"/>
</dbReference>
<dbReference type="Pfam" id="PF22628">
    <property type="entry name" value="zf-CCCH_10"/>
    <property type="match status" value="1"/>
</dbReference>
<feature type="region of interest" description="Disordered" evidence="7">
    <location>
        <begin position="21"/>
        <end position="45"/>
    </location>
</feature>
<evidence type="ECO:0000256" key="5">
    <source>
        <dbReference type="ARBA" id="ARBA00038226"/>
    </source>
</evidence>
<proteinExistence type="inferred from homology"/>
<dbReference type="PANTHER" id="PTHR12675:SF12">
    <property type="entry name" value="PROTEIN MUSCLEBLIND"/>
    <property type="match status" value="1"/>
</dbReference>
<dbReference type="PROSITE" id="PS50103">
    <property type="entry name" value="ZF_C3H1"/>
    <property type="match status" value="1"/>
</dbReference>
<reference evidence="9 10" key="1">
    <citation type="submission" date="2023-10" db="EMBL/GenBank/DDBJ databases">
        <title>Genomes of two closely related lineages of the louse Polyplax serrata with different host specificities.</title>
        <authorList>
            <person name="Martinu J."/>
            <person name="Tarabai H."/>
            <person name="Stefka J."/>
            <person name="Hypsa V."/>
        </authorList>
    </citation>
    <scope>NUCLEOTIDE SEQUENCE [LARGE SCALE GENOMIC DNA]</scope>
    <source>
        <strain evidence="9">HR10_N</strain>
    </source>
</reference>
<protein>
    <recommendedName>
        <fullName evidence="8">C3H1-type domain-containing protein</fullName>
    </recommendedName>
</protein>
<dbReference type="InterPro" id="IPR000571">
    <property type="entry name" value="Znf_CCCH"/>
</dbReference>